<protein>
    <submittedName>
        <fullName evidence="1">Uncharacterized protein</fullName>
    </submittedName>
</protein>
<evidence type="ECO:0000313" key="1">
    <source>
        <dbReference type="EMBL" id="BBB92317.1"/>
    </source>
</evidence>
<gene>
    <name evidence="1" type="ORF">MAMMFC1_03002</name>
</gene>
<reference evidence="1 2" key="1">
    <citation type="journal article" date="2018" name="Int. J. Syst. Evol. Microbiol.">
        <title>Methylomusa anaerophila gen. nov., sp. nov., an anaerobic methanol-utilizing bacterium isolated from a microbial fuel cell.</title>
        <authorList>
            <person name="Amano N."/>
            <person name="Yamamuro A."/>
            <person name="Miyahara M."/>
            <person name="Kouzuma A."/>
            <person name="Abe T."/>
            <person name="Watanabe K."/>
        </authorList>
    </citation>
    <scope>NUCLEOTIDE SEQUENCE [LARGE SCALE GENOMIC DNA]</scope>
    <source>
        <strain evidence="1 2">MMFC1</strain>
    </source>
</reference>
<dbReference type="Proteomes" id="UP000276437">
    <property type="component" value="Chromosome"/>
</dbReference>
<dbReference type="RefSeq" id="WP_126309222.1">
    <property type="nucleotide sequence ID" value="NZ_AP018449.1"/>
</dbReference>
<evidence type="ECO:0000313" key="2">
    <source>
        <dbReference type="Proteomes" id="UP000276437"/>
    </source>
</evidence>
<keyword evidence="2" id="KW-1185">Reference proteome</keyword>
<sequence length="66" mass="7231">MHGFTNNNFEKLVANYQLTRVIFAVRTLQLLERINEEEANKAEPDATIIASVAQAIAAILNATSGD</sequence>
<organism evidence="1 2">
    <name type="scientific">Methylomusa anaerophila</name>
    <dbReference type="NCBI Taxonomy" id="1930071"/>
    <lineage>
        <taxon>Bacteria</taxon>
        <taxon>Bacillati</taxon>
        <taxon>Bacillota</taxon>
        <taxon>Negativicutes</taxon>
        <taxon>Selenomonadales</taxon>
        <taxon>Sporomusaceae</taxon>
        <taxon>Methylomusa</taxon>
    </lineage>
</organism>
<proteinExistence type="predicted"/>
<dbReference type="EMBL" id="AP018449">
    <property type="protein sequence ID" value="BBB92317.1"/>
    <property type="molecule type" value="Genomic_DNA"/>
</dbReference>
<dbReference type="KEGG" id="mana:MAMMFC1_03002"/>
<accession>A0A348AML9</accession>
<dbReference type="AlphaFoldDB" id="A0A348AML9"/>
<name>A0A348AML9_9FIRM</name>